<dbReference type="SUPFAM" id="SSF53474">
    <property type="entry name" value="alpha/beta-Hydrolases"/>
    <property type="match status" value="1"/>
</dbReference>
<reference evidence="2" key="1">
    <citation type="submission" date="2014-03" db="EMBL/GenBank/DDBJ databases">
        <title>The Genome Sequence of Puccinia striiformis f. sp. tritici PST-78.</title>
        <authorList>
            <consortium name="The Broad Institute Genome Sequencing Platform"/>
            <person name="Cuomo C."/>
            <person name="Hulbert S."/>
            <person name="Chen X."/>
            <person name="Walker B."/>
            <person name="Young S.K."/>
            <person name="Zeng Q."/>
            <person name="Gargeya S."/>
            <person name="Fitzgerald M."/>
            <person name="Haas B."/>
            <person name="Abouelleil A."/>
            <person name="Alvarado L."/>
            <person name="Arachchi H.M."/>
            <person name="Berlin A.M."/>
            <person name="Chapman S.B."/>
            <person name="Goldberg J."/>
            <person name="Griggs A."/>
            <person name="Gujja S."/>
            <person name="Hansen M."/>
            <person name="Howarth C."/>
            <person name="Imamovic A."/>
            <person name="Larimer J."/>
            <person name="McCowan C."/>
            <person name="Montmayeur A."/>
            <person name="Murphy C."/>
            <person name="Neiman D."/>
            <person name="Pearson M."/>
            <person name="Priest M."/>
            <person name="Roberts A."/>
            <person name="Saif S."/>
            <person name="Shea T."/>
            <person name="Sisk P."/>
            <person name="Sykes S."/>
            <person name="Wortman J."/>
            <person name="Nusbaum C."/>
            <person name="Birren B."/>
        </authorList>
    </citation>
    <scope>NUCLEOTIDE SEQUENCE [LARGE SCALE GENOMIC DNA]</scope>
    <source>
        <strain evidence="2">race PST-78</strain>
    </source>
</reference>
<name>A0A0L0UJ16_9BASI</name>
<dbReference type="InterPro" id="IPR029058">
    <property type="entry name" value="AB_hydrolase_fold"/>
</dbReference>
<protein>
    <recommendedName>
        <fullName evidence="3">Alpha/beta hydrolase</fullName>
    </recommendedName>
</protein>
<dbReference type="EMBL" id="AJIL01007128">
    <property type="protein sequence ID" value="KNE87018.1"/>
    <property type="molecule type" value="Genomic_DNA"/>
</dbReference>
<evidence type="ECO:0008006" key="3">
    <source>
        <dbReference type="Google" id="ProtNLM"/>
    </source>
</evidence>
<organism evidence="1 2">
    <name type="scientific">Puccinia striiformis f. sp. tritici PST-78</name>
    <dbReference type="NCBI Taxonomy" id="1165861"/>
    <lineage>
        <taxon>Eukaryota</taxon>
        <taxon>Fungi</taxon>
        <taxon>Dikarya</taxon>
        <taxon>Basidiomycota</taxon>
        <taxon>Pucciniomycotina</taxon>
        <taxon>Pucciniomycetes</taxon>
        <taxon>Pucciniales</taxon>
        <taxon>Pucciniaceae</taxon>
        <taxon>Puccinia</taxon>
    </lineage>
</organism>
<feature type="non-terminal residue" evidence="1">
    <location>
        <position position="1"/>
    </location>
</feature>
<keyword evidence="2" id="KW-1185">Reference proteome</keyword>
<dbReference type="AlphaFoldDB" id="A0A0L0UJ16"/>
<gene>
    <name evidence="1" type="ORF">PSTG_19609</name>
</gene>
<dbReference type="Proteomes" id="UP000054564">
    <property type="component" value="Unassembled WGS sequence"/>
</dbReference>
<evidence type="ECO:0000313" key="1">
    <source>
        <dbReference type="EMBL" id="KNE87018.1"/>
    </source>
</evidence>
<accession>A0A0L0UJ16</accession>
<evidence type="ECO:0000313" key="2">
    <source>
        <dbReference type="Proteomes" id="UP000054564"/>
    </source>
</evidence>
<comment type="caution">
    <text evidence="1">The sequence shown here is derived from an EMBL/GenBank/DDBJ whole genome shotgun (WGS) entry which is preliminary data.</text>
</comment>
<sequence>GRLRIRQVLAQLRFGTLVHSLGGEAFIAVVHQRLIHRWRQAVAVALLSGAEGVIEMRTLFGPAGDLVQLVVAAKRIEAAPRSPRRPVIVQGEEDMTVDWQHNLQVLRGKFDQPEVLMLPRGRHHLANEIPEIRDEYFRYLTDHL</sequence>
<proteinExistence type="predicted"/>
<dbReference type="Gene3D" id="3.40.50.1820">
    <property type="entry name" value="alpha/beta hydrolase"/>
    <property type="match status" value="1"/>
</dbReference>